<dbReference type="InterPro" id="IPR009100">
    <property type="entry name" value="AcylCoA_DH/oxidase_NM_dom_sf"/>
</dbReference>
<dbReference type="PIRSF" id="PIRSF016578">
    <property type="entry name" value="HsaA"/>
    <property type="match status" value="1"/>
</dbReference>
<evidence type="ECO:0008006" key="6">
    <source>
        <dbReference type="Google" id="ProtNLM"/>
    </source>
</evidence>
<comment type="caution">
    <text evidence="4">The sequence shown here is derived from an EMBL/GenBank/DDBJ whole genome shotgun (WGS) entry which is preliminary data.</text>
</comment>
<dbReference type="Gene3D" id="2.40.110.10">
    <property type="entry name" value="Butyryl-CoA Dehydrogenase, subunit A, domain 2"/>
    <property type="match status" value="1"/>
</dbReference>
<dbReference type="PANTHER" id="PTHR43884:SF12">
    <property type="entry name" value="ISOVALERYL-COA DEHYDROGENASE, MITOCHONDRIAL-RELATED"/>
    <property type="match status" value="1"/>
</dbReference>
<evidence type="ECO:0000259" key="2">
    <source>
        <dbReference type="Pfam" id="PF02771"/>
    </source>
</evidence>
<dbReference type="SUPFAM" id="SSF56645">
    <property type="entry name" value="Acyl-CoA dehydrogenase NM domain-like"/>
    <property type="match status" value="1"/>
</dbReference>
<dbReference type="GO" id="GO:0003995">
    <property type="term" value="F:acyl-CoA dehydrogenase activity"/>
    <property type="evidence" value="ECO:0007669"/>
    <property type="project" value="TreeGrafter"/>
</dbReference>
<keyword evidence="5" id="KW-1185">Reference proteome</keyword>
<feature type="domain" description="Acyl-CoA dehydrogenase/oxidase N-terminal" evidence="2">
    <location>
        <begin position="20"/>
        <end position="89"/>
    </location>
</feature>
<gene>
    <name evidence="4" type="ORF">CCS01_21110</name>
</gene>
<protein>
    <recommendedName>
        <fullName evidence="6">Acyl-CoA dehydrogenase</fullName>
    </recommendedName>
</protein>
<dbReference type="Gene3D" id="1.10.540.10">
    <property type="entry name" value="Acyl-CoA dehydrogenase/oxidase, N-terminal domain"/>
    <property type="match status" value="1"/>
</dbReference>
<dbReference type="InterPro" id="IPR037069">
    <property type="entry name" value="AcylCoA_DH/ox_N_sf"/>
</dbReference>
<dbReference type="InterPro" id="IPR046373">
    <property type="entry name" value="Acyl-CoA_Oxase/DH_mid-dom_sf"/>
</dbReference>
<dbReference type="RefSeq" id="WP_104520801.1">
    <property type="nucleotide sequence ID" value="NZ_NHRY01000224.1"/>
</dbReference>
<evidence type="ECO:0000313" key="5">
    <source>
        <dbReference type="Proteomes" id="UP000239724"/>
    </source>
</evidence>
<keyword evidence="1" id="KW-0560">Oxidoreductase</keyword>
<dbReference type="Proteomes" id="UP000239724">
    <property type="component" value="Unassembled WGS sequence"/>
</dbReference>
<dbReference type="SUPFAM" id="SSF47203">
    <property type="entry name" value="Acyl-CoA dehydrogenase C-terminal domain-like"/>
    <property type="match status" value="1"/>
</dbReference>
<dbReference type="Pfam" id="PF02771">
    <property type="entry name" value="Acyl-CoA_dh_N"/>
    <property type="match status" value="1"/>
</dbReference>
<evidence type="ECO:0000256" key="1">
    <source>
        <dbReference type="ARBA" id="ARBA00023002"/>
    </source>
</evidence>
<dbReference type="InterPro" id="IPR036250">
    <property type="entry name" value="AcylCo_DH-like_C"/>
</dbReference>
<dbReference type="InterPro" id="IPR013107">
    <property type="entry name" value="Acyl-CoA_DH_C"/>
</dbReference>
<dbReference type="InterPro" id="IPR013786">
    <property type="entry name" value="AcylCoA_DH/ox_N"/>
</dbReference>
<dbReference type="EMBL" id="NHRY01000224">
    <property type="protein sequence ID" value="PPQ29561.1"/>
    <property type="molecule type" value="Genomic_DNA"/>
</dbReference>
<organism evidence="4 5">
    <name type="scientific">Rhodopila globiformis</name>
    <name type="common">Rhodopseudomonas globiformis</name>
    <dbReference type="NCBI Taxonomy" id="1071"/>
    <lineage>
        <taxon>Bacteria</taxon>
        <taxon>Pseudomonadati</taxon>
        <taxon>Pseudomonadota</taxon>
        <taxon>Alphaproteobacteria</taxon>
        <taxon>Acetobacterales</taxon>
        <taxon>Acetobacteraceae</taxon>
        <taxon>Rhodopila</taxon>
    </lineage>
</organism>
<dbReference type="Pfam" id="PF08028">
    <property type="entry name" value="Acyl-CoA_dh_2"/>
    <property type="match status" value="1"/>
</dbReference>
<proteinExistence type="predicted"/>
<feature type="domain" description="Acyl-CoA dehydrogenase C-terminal" evidence="3">
    <location>
        <begin position="226"/>
        <end position="352"/>
    </location>
</feature>
<name>A0A2S6N4K9_RHOGL</name>
<dbReference type="GO" id="GO:0050660">
    <property type="term" value="F:flavin adenine dinucleotide binding"/>
    <property type="evidence" value="ECO:0007669"/>
    <property type="project" value="InterPro"/>
</dbReference>
<evidence type="ECO:0000313" key="4">
    <source>
        <dbReference type="EMBL" id="PPQ29561.1"/>
    </source>
</evidence>
<dbReference type="PANTHER" id="PTHR43884">
    <property type="entry name" value="ACYL-COA DEHYDROGENASE"/>
    <property type="match status" value="1"/>
</dbReference>
<reference evidence="4 5" key="1">
    <citation type="journal article" date="2018" name="Arch. Microbiol.">
        <title>New insights into the metabolic potential of the phototrophic purple bacterium Rhodopila globiformis DSM 161(T) from its draft genome sequence and evidence for a vanadium-dependent nitrogenase.</title>
        <authorList>
            <person name="Imhoff J.F."/>
            <person name="Rahn T."/>
            <person name="Kunzel S."/>
            <person name="Neulinger S.C."/>
        </authorList>
    </citation>
    <scope>NUCLEOTIDE SEQUENCE [LARGE SCALE GENOMIC DNA]</scope>
    <source>
        <strain evidence="4 5">DSM 161</strain>
    </source>
</reference>
<dbReference type="AlphaFoldDB" id="A0A2S6N4K9"/>
<sequence length="377" mass="41391">MSEPHPQVVCALALHPLITRDADAIDQRRELTAPIVQALKDGGFFRMLQPRAIGGMELKPSDFACVTEAFARADGSVAWVVCQSNGCAMSAAYLDPKIARAIFGSIDGILAWGPPGAPFEAEPVPGGYRITGTWRFASGSQNATWLGAHMKVAGLREVRTLLFLKSSAQMADIWHTLGLRGTASNQYTVTDLFVPSDYTMLRDQPADRREDGPLYRFTSNQLYSAGFAGVGLGIARGLIDAFLDLPAAKVSRGAGRPMRENNVVQSQLAQSEAKWHAARAFLHTTLDEVYDHVVRHGEMTRQQAAMIRLASTWAINQSREAVTTLFHCAGSVAVFEDQPFERRLRDIHTVNQQAQGRQLHYESVGQIMLGLPPENQF</sequence>
<dbReference type="OrthoDB" id="7316074at2"/>
<dbReference type="Gene3D" id="1.20.140.10">
    <property type="entry name" value="Butyryl-CoA Dehydrogenase, subunit A, domain 3"/>
    <property type="match status" value="1"/>
</dbReference>
<evidence type="ECO:0000259" key="3">
    <source>
        <dbReference type="Pfam" id="PF08028"/>
    </source>
</evidence>
<accession>A0A2S6N4K9</accession>